<dbReference type="InterPro" id="IPR014001">
    <property type="entry name" value="Helicase_ATP-bd"/>
</dbReference>
<protein>
    <submittedName>
        <fullName evidence="8">DEAD/DEAH box helicase, putative</fullName>
    </submittedName>
</protein>
<feature type="region of interest" description="Disordered" evidence="5">
    <location>
        <begin position="322"/>
        <end position="377"/>
    </location>
</feature>
<feature type="region of interest" description="Disordered" evidence="5">
    <location>
        <begin position="1"/>
        <end position="93"/>
    </location>
</feature>
<dbReference type="InterPro" id="IPR011545">
    <property type="entry name" value="DEAD/DEAH_box_helicase_dom"/>
</dbReference>
<accession>A5K8S1</accession>
<dbReference type="Pfam" id="PF00271">
    <property type="entry name" value="Helicase_C"/>
    <property type="match status" value="1"/>
</dbReference>
<evidence type="ECO:0000313" key="9">
    <source>
        <dbReference type="Proteomes" id="UP000008333"/>
    </source>
</evidence>
<evidence type="ECO:0000256" key="4">
    <source>
        <dbReference type="ARBA" id="ARBA00022840"/>
    </source>
</evidence>
<keyword evidence="3 8" id="KW-0347">Helicase</keyword>
<feature type="region of interest" description="Disordered" evidence="5">
    <location>
        <begin position="683"/>
        <end position="765"/>
    </location>
</feature>
<dbReference type="GO" id="GO:0016787">
    <property type="term" value="F:hydrolase activity"/>
    <property type="evidence" value="ECO:0007669"/>
    <property type="project" value="UniProtKB-KW"/>
</dbReference>
<feature type="compositionally biased region" description="Polar residues" evidence="5">
    <location>
        <begin position="326"/>
        <end position="335"/>
    </location>
</feature>
<dbReference type="InterPro" id="IPR050079">
    <property type="entry name" value="DEAD_box_RNA_helicase"/>
</dbReference>
<dbReference type="FunCoup" id="A5K8S1">
    <property type="interactions" value="22"/>
</dbReference>
<dbReference type="PROSITE" id="PS51194">
    <property type="entry name" value="HELICASE_CTER"/>
    <property type="match status" value="1"/>
</dbReference>
<dbReference type="AlphaFoldDB" id="A5K8S1"/>
<sequence length="862" mass="98025">MEIEREEQKEGHQNVEVEAEQKSDNKMEVETEQTQGHHVEVEAEQTQGDHVEVEAEQTQGDHVEVEAEQTQGDHVDVEAETELTPAGRADGREDHLEKGHDFLDFENILLDVRLRKAILYLFKFRHPTKIQKAAIPHILQGRDVIISSKTGSGKTMAYLIPLVQNIIKANINEKESLKFFYKGIILAPTEELCLQIYQVAQTLCSYLKHILSFNHNLNRTLCDHPTVLVTTPRHLYSHTVECKKRSNLDILSNLKILVVDEADILHTKGFLKWMNLLASYHFPKNYSQKYQIVMASATLKESIVEKTKLFLHKPVFLRAELEKNGPPSSRTSSSVDHLDGLHKKGSSTKECGSPPVGSDKQGDPSGPPQMSKPPTNQQFRGKSFYYVYPDETTKYIYLYNLINDKLILHKSIIFTSTIHDAYKIKIFLTYFDIPSSILNPSHPILVRQNVIFAFNNFKLFFLICPQYERNAAGGKCKSGHADHADHAVDADDTGDAANQDDSGDDLDDDDSPSNLDDSGEDEKDFLYNRGLDFQGVHCVVNFDMPRDTKTFVHRVGRTCRLNNKGISISFINENEPAEKNTLQKIAAKNICTINQKAVAQNKVEMYRYRVESMLNKCTNKKVKHFIQKEILYQSLKSKELKEFFNSNEEEKRAINKIIKCFNTHVVPHKLIKDRSKNLFLKKTKKGVNRNEMNRNGTESGDMRRDRQNQQRNGKSNGREDGKRGAQQHYVKSKSNGFVLTEQAYEDQLRKEPEAEVADPSKLPPIYGKRLRSYVYNKYVMGKRRRAGSARGKRDKSEKANSGRANNARNNSERANRGRSNVRGSHGSSAHKAKPSGDNSAHRGRQEGARQNRRHGSAAPQKA</sequence>
<gene>
    <name evidence="8" type="ORF">PVX_100990</name>
</gene>
<feature type="compositionally biased region" description="Basic residues" evidence="5">
    <location>
        <begin position="783"/>
        <end position="793"/>
    </location>
</feature>
<feature type="compositionally biased region" description="Basic and acidic residues" evidence="5">
    <location>
        <begin position="1"/>
        <end position="77"/>
    </location>
</feature>
<reference evidence="8 9" key="1">
    <citation type="journal article" date="2008" name="Nature">
        <title>Comparative genomics of the neglected human malaria parasite Plasmodium vivax.</title>
        <authorList>
            <person name="Carlton J.M."/>
            <person name="Adams J.H."/>
            <person name="Silva J.C."/>
            <person name="Bidwell S.L."/>
            <person name="Lorenzi H."/>
            <person name="Caler E."/>
            <person name="Crabtree J."/>
            <person name="Angiuoli S.V."/>
            <person name="Merino E.F."/>
            <person name="Amedeo P."/>
            <person name="Cheng Q."/>
            <person name="Coulson R.M."/>
            <person name="Crabb B.S."/>
            <person name="Del Portillo H.A."/>
            <person name="Essien K."/>
            <person name="Feldblyum T.V."/>
            <person name="Fernandez-Becerra C."/>
            <person name="Gilson P.R."/>
            <person name="Gueye A.H."/>
            <person name="Guo X."/>
            <person name="Kang'a S."/>
            <person name="Kooij T.W."/>
            <person name="Korsinczky M."/>
            <person name="Meyer E.V."/>
            <person name="Nene V."/>
            <person name="Paulsen I."/>
            <person name="White O."/>
            <person name="Ralph S.A."/>
            <person name="Ren Q."/>
            <person name="Sargeant T.J."/>
            <person name="Salzberg S.L."/>
            <person name="Stoeckert C.J."/>
            <person name="Sullivan S.A."/>
            <person name="Yamamoto M.M."/>
            <person name="Hoffman S.L."/>
            <person name="Wortman J.R."/>
            <person name="Gardner M.J."/>
            <person name="Galinski M.R."/>
            <person name="Barnwell J.W."/>
            <person name="Fraser-Liggett C.M."/>
        </authorList>
    </citation>
    <scope>NUCLEOTIDE SEQUENCE [LARGE SCALE GENOMIC DNA]</scope>
    <source>
        <strain evidence="8 9">Salvador I</strain>
    </source>
</reference>
<organism evidence="8 9">
    <name type="scientific">Plasmodium vivax (strain Salvador I)</name>
    <dbReference type="NCBI Taxonomy" id="126793"/>
    <lineage>
        <taxon>Eukaryota</taxon>
        <taxon>Sar</taxon>
        <taxon>Alveolata</taxon>
        <taxon>Apicomplexa</taxon>
        <taxon>Aconoidasida</taxon>
        <taxon>Haemosporida</taxon>
        <taxon>Plasmodiidae</taxon>
        <taxon>Plasmodium</taxon>
        <taxon>Plasmodium (Plasmodium)</taxon>
    </lineage>
</organism>
<dbReference type="GO" id="GO:0003724">
    <property type="term" value="F:RNA helicase activity"/>
    <property type="evidence" value="ECO:0007669"/>
    <property type="project" value="TreeGrafter"/>
</dbReference>
<dbReference type="RefSeq" id="XP_001613944.1">
    <property type="nucleotide sequence ID" value="XM_001613894.1"/>
</dbReference>
<feature type="domain" description="Helicase C-terminal" evidence="7">
    <location>
        <begin position="401"/>
        <end position="606"/>
    </location>
</feature>
<dbReference type="GeneID" id="5473225"/>
<evidence type="ECO:0000256" key="3">
    <source>
        <dbReference type="ARBA" id="ARBA00022806"/>
    </source>
</evidence>
<evidence type="ECO:0000259" key="6">
    <source>
        <dbReference type="PROSITE" id="PS51192"/>
    </source>
</evidence>
<evidence type="ECO:0000259" key="7">
    <source>
        <dbReference type="PROSITE" id="PS51194"/>
    </source>
</evidence>
<feature type="domain" description="Helicase ATP-binding" evidence="6">
    <location>
        <begin position="135"/>
        <end position="317"/>
    </location>
</feature>
<feature type="compositionally biased region" description="Acidic residues" evidence="5">
    <location>
        <begin position="501"/>
        <end position="520"/>
    </location>
</feature>
<dbReference type="InterPro" id="IPR027417">
    <property type="entry name" value="P-loop_NTPase"/>
</dbReference>
<dbReference type="GO" id="GO:0003676">
    <property type="term" value="F:nucleic acid binding"/>
    <property type="evidence" value="ECO:0007669"/>
    <property type="project" value="InterPro"/>
</dbReference>
<dbReference type="PROSITE" id="PS51192">
    <property type="entry name" value="HELICASE_ATP_BIND_1"/>
    <property type="match status" value="1"/>
</dbReference>
<dbReference type="GO" id="GO:0005829">
    <property type="term" value="C:cytosol"/>
    <property type="evidence" value="ECO:0007669"/>
    <property type="project" value="TreeGrafter"/>
</dbReference>
<evidence type="ECO:0000256" key="1">
    <source>
        <dbReference type="ARBA" id="ARBA00022741"/>
    </source>
</evidence>
<dbReference type="GO" id="GO:0005524">
    <property type="term" value="F:ATP binding"/>
    <property type="evidence" value="ECO:0007669"/>
    <property type="project" value="UniProtKB-KW"/>
</dbReference>
<dbReference type="SMART" id="SM00487">
    <property type="entry name" value="DEXDc"/>
    <property type="match status" value="1"/>
</dbReference>
<keyword evidence="2" id="KW-0378">Hydrolase</keyword>
<proteinExistence type="predicted"/>
<dbReference type="OMA" id="NASEQCV"/>
<evidence type="ECO:0000256" key="2">
    <source>
        <dbReference type="ARBA" id="ARBA00022801"/>
    </source>
</evidence>
<evidence type="ECO:0000256" key="5">
    <source>
        <dbReference type="SAM" id="MobiDB-lite"/>
    </source>
</evidence>
<dbReference type="InterPro" id="IPR001650">
    <property type="entry name" value="Helicase_C-like"/>
</dbReference>
<comment type="caution">
    <text evidence="8">The sequence shown here is derived from an EMBL/GenBank/DDBJ whole genome shotgun (WGS) entry which is preliminary data.</text>
</comment>
<feature type="region of interest" description="Disordered" evidence="5">
    <location>
        <begin position="487"/>
        <end position="520"/>
    </location>
</feature>
<dbReference type="Gene3D" id="3.40.50.300">
    <property type="entry name" value="P-loop containing nucleotide triphosphate hydrolases"/>
    <property type="match status" value="2"/>
</dbReference>
<name>A5K8S1_PLAVS</name>
<dbReference type="PANTHER" id="PTHR47959">
    <property type="entry name" value="ATP-DEPENDENT RNA HELICASE RHLE-RELATED"/>
    <property type="match status" value="1"/>
</dbReference>
<dbReference type="PhylomeDB" id="A5K8S1"/>
<dbReference type="KEGG" id="pvx:PVX_100990"/>
<dbReference type="Pfam" id="PF00270">
    <property type="entry name" value="DEAD"/>
    <property type="match status" value="1"/>
</dbReference>
<dbReference type="InParanoid" id="A5K8S1"/>
<keyword evidence="1" id="KW-0547">Nucleotide-binding</keyword>
<evidence type="ECO:0000313" key="8">
    <source>
        <dbReference type="EMBL" id="EDL44217.1"/>
    </source>
</evidence>
<dbReference type="SMART" id="SM00490">
    <property type="entry name" value="HELICc"/>
    <property type="match status" value="1"/>
</dbReference>
<dbReference type="PANTHER" id="PTHR47959:SF1">
    <property type="entry name" value="ATP-DEPENDENT RNA HELICASE DBPA"/>
    <property type="match status" value="1"/>
</dbReference>
<feature type="region of interest" description="Disordered" evidence="5">
    <location>
        <begin position="783"/>
        <end position="862"/>
    </location>
</feature>
<keyword evidence="9" id="KW-1185">Reference proteome</keyword>
<keyword evidence="4" id="KW-0067">ATP-binding</keyword>
<feature type="compositionally biased region" description="Basic and acidic residues" evidence="5">
    <location>
        <begin position="839"/>
        <end position="849"/>
    </location>
</feature>
<dbReference type="VEuPathDB" id="PlasmoDB:PVX_100990"/>
<dbReference type="SUPFAM" id="SSF52540">
    <property type="entry name" value="P-loop containing nucleoside triphosphate hydrolases"/>
    <property type="match status" value="2"/>
</dbReference>
<dbReference type="STRING" id="126793.A5K8S1"/>
<dbReference type="Proteomes" id="UP000008333">
    <property type="component" value="Unassembled WGS sequence"/>
</dbReference>
<dbReference type="CDD" id="cd18787">
    <property type="entry name" value="SF2_C_DEAD"/>
    <property type="match status" value="1"/>
</dbReference>
<dbReference type="EMBL" id="AAKM01000010">
    <property type="protein sequence ID" value="EDL44217.1"/>
    <property type="molecule type" value="Genomic_DNA"/>
</dbReference>